<keyword evidence="4" id="KW-0812">Transmembrane</keyword>
<name>A0AAD4GRE4_ASPNN</name>
<dbReference type="Gene3D" id="3.40.50.720">
    <property type="entry name" value="NAD(P)-binding Rossmann-like Domain"/>
    <property type="match status" value="1"/>
</dbReference>
<dbReference type="InterPro" id="IPR002347">
    <property type="entry name" value="SDR_fam"/>
</dbReference>
<feature type="compositionally biased region" description="Basic and acidic residues" evidence="3">
    <location>
        <begin position="502"/>
        <end position="521"/>
    </location>
</feature>
<keyword evidence="4" id="KW-0472">Membrane</keyword>
<dbReference type="Pfam" id="PF00106">
    <property type="entry name" value="adh_short"/>
    <property type="match status" value="1"/>
</dbReference>
<dbReference type="PANTHER" id="PTHR43008">
    <property type="entry name" value="BENZIL REDUCTASE"/>
    <property type="match status" value="1"/>
</dbReference>
<dbReference type="AlphaFoldDB" id="A0AAD4GRE4"/>
<dbReference type="SUPFAM" id="SSF51735">
    <property type="entry name" value="NAD(P)-binding Rossmann-fold domains"/>
    <property type="match status" value="1"/>
</dbReference>
<dbReference type="PANTHER" id="PTHR43008:SF4">
    <property type="entry name" value="CHAIN DEHYDROGENASE, PUTATIVE (AFU_ORTHOLOGUE AFUA_4G08710)-RELATED"/>
    <property type="match status" value="1"/>
</dbReference>
<keyword evidence="4" id="KW-1133">Transmembrane helix</keyword>
<dbReference type="CDD" id="cd05233">
    <property type="entry name" value="SDR_c"/>
    <property type="match status" value="1"/>
</dbReference>
<dbReference type="GO" id="GO:0050664">
    <property type="term" value="F:oxidoreductase activity, acting on NAD(P)H, oxygen as acceptor"/>
    <property type="evidence" value="ECO:0007669"/>
    <property type="project" value="TreeGrafter"/>
</dbReference>
<dbReference type="EMBL" id="VCAU01000077">
    <property type="protein sequence ID" value="KAF9886451.1"/>
    <property type="molecule type" value="Genomic_DNA"/>
</dbReference>
<keyword evidence="2" id="KW-0560">Oxidoreductase</keyword>
<feature type="transmembrane region" description="Helical" evidence="4">
    <location>
        <begin position="469"/>
        <end position="492"/>
    </location>
</feature>
<reference evidence="5" key="1">
    <citation type="journal article" date="2019" name="Beilstein J. Org. Chem.">
        <title>Nanangenines: drimane sesquiterpenoids as the dominant metabolite cohort of a novel Australian fungus, Aspergillus nanangensis.</title>
        <authorList>
            <person name="Lacey H.J."/>
            <person name="Gilchrist C.L.M."/>
            <person name="Crombie A."/>
            <person name="Kalaitzis J.A."/>
            <person name="Vuong D."/>
            <person name="Rutledge P.J."/>
            <person name="Turner P."/>
            <person name="Pitt J.I."/>
            <person name="Lacey E."/>
            <person name="Chooi Y.H."/>
            <person name="Piggott A.M."/>
        </authorList>
    </citation>
    <scope>NUCLEOTIDE SEQUENCE</scope>
    <source>
        <strain evidence="5">MST-FP2251</strain>
    </source>
</reference>
<proteinExistence type="inferred from homology"/>
<dbReference type="CDD" id="cd12087">
    <property type="entry name" value="TM_EGFR-like"/>
    <property type="match status" value="1"/>
</dbReference>
<sequence length="562" mass="59416">MSSRPTKSQTNASDLRAFTPTLHTTPYPAISPSQVTLPTPYTVCILGGRGAAGSALARAYALAGATRIMLGARTVPLLSAVRDEVLALNPTTKVTIHACDITSDASVAAFAAATKTAFDGHLDTVVVNAGFSGPIVVDVLGESAEDYVRAMDVNAVGTFRAVRALLPLLLETEGGAKSFVAVSSMGAAMVGGPMGHAHYCVSKAAQTRLVEMSELAAVVPQELQYLLVDDPDLCAAFCVWLTRDNGTKSREALNGRFLSSFASIWLPATAMYATNGSSCAEKCHGGSPTADSDIVCNDEQYTTTGKGKGMKGCIGCEARSTWTNQSDPEDNDIYWFLYNQKYTIDYCLWQNSSNTAAVPRCNRYCGPLNGVLGRTWGKDAGQYDYCDWGNGGLKTYAKDCAACLNSVAGSVVLGNFVSSLEANCEFKPNASLHQTANLTRSVLFASDTTPMASETSGTDASSSGLSGGAIAGIVVGAVAVCVLAALFAWFFLRRRRRRRAERNDHAAVQEQGPEKSDHNELDGPPPVQELHSETATFELPTANAVHEGGQQKVNSPVELVGS</sequence>
<reference evidence="5" key="2">
    <citation type="submission" date="2020-02" db="EMBL/GenBank/DDBJ databases">
        <authorList>
            <person name="Gilchrist C.L.M."/>
            <person name="Chooi Y.-H."/>
        </authorList>
    </citation>
    <scope>NUCLEOTIDE SEQUENCE</scope>
    <source>
        <strain evidence="5">MST-FP2251</strain>
    </source>
</reference>
<dbReference type="InterPro" id="IPR036291">
    <property type="entry name" value="NAD(P)-bd_dom_sf"/>
</dbReference>
<organism evidence="5 6">
    <name type="scientific">Aspergillus nanangensis</name>
    <dbReference type="NCBI Taxonomy" id="2582783"/>
    <lineage>
        <taxon>Eukaryota</taxon>
        <taxon>Fungi</taxon>
        <taxon>Dikarya</taxon>
        <taxon>Ascomycota</taxon>
        <taxon>Pezizomycotina</taxon>
        <taxon>Eurotiomycetes</taxon>
        <taxon>Eurotiomycetidae</taxon>
        <taxon>Eurotiales</taxon>
        <taxon>Aspergillaceae</taxon>
        <taxon>Aspergillus</taxon>
        <taxon>Aspergillus subgen. Circumdati</taxon>
    </lineage>
</organism>
<protein>
    <submittedName>
        <fullName evidence="5">Uncharacterized protein</fullName>
    </submittedName>
</protein>
<dbReference type="Proteomes" id="UP001194746">
    <property type="component" value="Unassembled WGS sequence"/>
</dbReference>
<gene>
    <name evidence="5" type="ORF">FE257_011483</name>
</gene>
<comment type="caution">
    <text evidence="5">The sequence shown here is derived from an EMBL/GenBank/DDBJ whole genome shotgun (WGS) entry which is preliminary data.</text>
</comment>
<comment type="similarity">
    <text evidence="1">Belongs to the short-chain dehydrogenases/reductases (SDR) family.</text>
</comment>
<evidence type="ECO:0000313" key="5">
    <source>
        <dbReference type="EMBL" id="KAF9886451.1"/>
    </source>
</evidence>
<evidence type="ECO:0000256" key="1">
    <source>
        <dbReference type="ARBA" id="ARBA00006484"/>
    </source>
</evidence>
<evidence type="ECO:0000256" key="4">
    <source>
        <dbReference type="SAM" id="Phobius"/>
    </source>
</evidence>
<evidence type="ECO:0000256" key="3">
    <source>
        <dbReference type="SAM" id="MobiDB-lite"/>
    </source>
</evidence>
<dbReference type="GO" id="GO:0016616">
    <property type="term" value="F:oxidoreductase activity, acting on the CH-OH group of donors, NAD or NADP as acceptor"/>
    <property type="evidence" value="ECO:0007669"/>
    <property type="project" value="UniProtKB-ARBA"/>
</dbReference>
<feature type="region of interest" description="Disordered" evidence="3">
    <location>
        <begin position="502"/>
        <end position="562"/>
    </location>
</feature>
<accession>A0AAD4GRE4</accession>
<evidence type="ECO:0000256" key="2">
    <source>
        <dbReference type="ARBA" id="ARBA00023002"/>
    </source>
</evidence>
<keyword evidence="6" id="KW-1185">Reference proteome</keyword>
<evidence type="ECO:0000313" key="6">
    <source>
        <dbReference type="Proteomes" id="UP001194746"/>
    </source>
</evidence>